<feature type="region of interest" description="Disordered" evidence="3">
    <location>
        <begin position="1974"/>
        <end position="2027"/>
    </location>
</feature>
<dbReference type="Pfam" id="PF00098">
    <property type="entry name" value="zf-CCHC"/>
    <property type="match status" value="1"/>
</dbReference>
<dbReference type="InterPro" id="IPR054722">
    <property type="entry name" value="PolX-like_BBD"/>
</dbReference>
<dbReference type="Gene3D" id="4.10.60.10">
    <property type="entry name" value="Zinc finger, CCHC-type"/>
    <property type="match status" value="1"/>
</dbReference>
<dbReference type="Gene3D" id="3.30.420.10">
    <property type="entry name" value="Ribonuclease H-like superfamily/Ribonuclease H"/>
    <property type="match status" value="1"/>
</dbReference>
<dbReference type="InterPro" id="IPR004242">
    <property type="entry name" value="Transposase_21"/>
</dbReference>
<dbReference type="InterPro" id="IPR001584">
    <property type="entry name" value="Integrase_cat-core"/>
</dbReference>
<feature type="compositionally biased region" description="Low complexity" evidence="3">
    <location>
        <begin position="2515"/>
        <end position="2543"/>
    </location>
</feature>
<dbReference type="PANTHER" id="PTHR48258">
    <property type="entry name" value="DUF4218 DOMAIN-CONTAINING PROTEIN-RELATED"/>
    <property type="match status" value="1"/>
</dbReference>
<keyword evidence="2" id="KW-0479">Metal-binding</keyword>
<evidence type="ECO:0000256" key="3">
    <source>
        <dbReference type="SAM" id="MobiDB-lite"/>
    </source>
</evidence>
<keyword evidence="2" id="KW-0862">Zinc</keyword>
<gene>
    <name evidence="6" type="primary">OSJNBb0006J12.2</name>
</gene>
<dbReference type="InterPro" id="IPR036397">
    <property type="entry name" value="RNaseH_sf"/>
</dbReference>
<feature type="region of interest" description="Disordered" evidence="3">
    <location>
        <begin position="168"/>
        <end position="213"/>
    </location>
</feature>
<dbReference type="EMBL" id="AC120991">
    <property type="protein sequence ID" value="AAT85203.1"/>
    <property type="molecule type" value="Genomic_DNA"/>
</dbReference>
<feature type="domain" description="CCHC-type" evidence="4">
    <location>
        <begin position="220"/>
        <end position="235"/>
    </location>
</feature>
<evidence type="ECO:0000256" key="2">
    <source>
        <dbReference type="PROSITE-ProRule" id="PRU00047"/>
    </source>
</evidence>
<feature type="compositionally biased region" description="Polar residues" evidence="3">
    <location>
        <begin position="2003"/>
        <end position="2012"/>
    </location>
</feature>
<dbReference type="Pfam" id="PF02992">
    <property type="entry name" value="Transposase_21"/>
    <property type="match status" value="1"/>
</dbReference>
<feature type="region of interest" description="Disordered" evidence="3">
    <location>
        <begin position="554"/>
        <end position="581"/>
    </location>
</feature>
<reference evidence="7" key="2">
    <citation type="journal article" date="2008" name="Nucleic Acids Res.">
        <title>The rice annotation project database (RAP-DB): 2008 update.</title>
        <authorList>
            <consortium name="The rice annotation project (RAP)"/>
        </authorList>
    </citation>
    <scope>GENOME REANNOTATION</scope>
    <source>
        <strain evidence="7">cv. Nipponbare</strain>
    </source>
</reference>
<feature type="region of interest" description="Disordered" evidence="3">
    <location>
        <begin position="2398"/>
        <end position="2422"/>
    </location>
</feature>
<dbReference type="InterPro" id="IPR025312">
    <property type="entry name" value="DUF4216"/>
</dbReference>
<dbReference type="Pfam" id="PF26133">
    <property type="entry name" value="DUF8039"/>
    <property type="match status" value="1"/>
</dbReference>
<dbReference type="InterPro" id="IPR012337">
    <property type="entry name" value="RNaseH-like_sf"/>
</dbReference>
<dbReference type="SUPFAM" id="SSF53098">
    <property type="entry name" value="Ribonuclease H-like"/>
    <property type="match status" value="1"/>
</dbReference>
<dbReference type="SMART" id="SM00343">
    <property type="entry name" value="ZnF_C2HC"/>
    <property type="match status" value="1"/>
</dbReference>
<dbReference type="InterPro" id="IPR057670">
    <property type="entry name" value="SH3_retrovirus"/>
</dbReference>
<evidence type="ECO:0000313" key="7">
    <source>
        <dbReference type="Proteomes" id="UP000000763"/>
    </source>
</evidence>
<dbReference type="InterPro" id="IPR025452">
    <property type="entry name" value="DUF4218"/>
</dbReference>
<dbReference type="Pfam" id="PF13963">
    <property type="entry name" value="Transpos_assoc"/>
    <property type="match status" value="1"/>
</dbReference>
<keyword evidence="2" id="KW-0863">Zinc-finger</keyword>
<dbReference type="Pfam" id="PF14223">
    <property type="entry name" value="Retrotran_gag_2"/>
    <property type="match status" value="1"/>
</dbReference>
<keyword evidence="1" id="KW-0378">Hydrolase</keyword>
<dbReference type="InterPro" id="IPR036875">
    <property type="entry name" value="Znf_CCHC_sf"/>
</dbReference>
<feature type="compositionally biased region" description="Basic and acidic residues" evidence="3">
    <location>
        <begin position="2564"/>
        <end position="2575"/>
    </location>
</feature>
<evidence type="ECO:0000256" key="1">
    <source>
        <dbReference type="ARBA" id="ARBA00022750"/>
    </source>
</evidence>
<keyword evidence="1" id="KW-0064">Aspartyl protease</keyword>
<name>Q6AUL9_ORYSJ</name>
<feature type="region of interest" description="Disordered" evidence="3">
    <location>
        <begin position="232"/>
        <end position="252"/>
    </location>
</feature>
<dbReference type="CDD" id="cd09272">
    <property type="entry name" value="RNase_HI_RT_Ty1"/>
    <property type="match status" value="1"/>
</dbReference>
<dbReference type="SUPFAM" id="SSF56672">
    <property type="entry name" value="DNA/RNA polymerases"/>
    <property type="match status" value="1"/>
</dbReference>
<dbReference type="PROSITE" id="PS50158">
    <property type="entry name" value="ZF_CCHC"/>
    <property type="match status" value="1"/>
</dbReference>
<dbReference type="InterPro" id="IPR043502">
    <property type="entry name" value="DNA/RNA_pol_sf"/>
</dbReference>
<accession>Q6AUL9</accession>
<reference evidence="7" key="1">
    <citation type="journal article" date="2005" name="Nature">
        <title>The map-based sequence of the rice genome.</title>
        <authorList>
            <consortium name="International rice genome sequencing project (IRGSP)"/>
            <person name="Matsumoto T."/>
            <person name="Wu J."/>
            <person name="Kanamori H."/>
            <person name="Katayose Y."/>
            <person name="Fujisawa M."/>
            <person name="Namiki N."/>
            <person name="Mizuno H."/>
            <person name="Yamamoto K."/>
            <person name="Antonio B.A."/>
            <person name="Baba T."/>
            <person name="Sakata K."/>
            <person name="Nagamura Y."/>
            <person name="Aoki H."/>
            <person name="Arikawa K."/>
            <person name="Arita K."/>
            <person name="Bito T."/>
            <person name="Chiden Y."/>
            <person name="Fujitsuka N."/>
            <person name="Fukunaka R."/>
            <person name="Hamada M."/>
            <person name="Harada C."/>
            <person name="Hayashi A."/>
            <person name="Hijishita S."/>
            <person name="Honda M."/>
            <person name="Hosokawa S."/>
            <person name="Ichikawa Y."/>
            <person name="Idonuma A."/>
            <person name="Iijima M."/>
            <person name="Ikeda M."/>
            <person name="Ikeno M."/>
            <person name="Ito K."/>
            <person name="Ito S."/>
            <person name="Ito T."/>
            <person name="Ito Y."/>
            <person name="Ito Y."/>
            <person name="Iwabuchi A."/>
            <person name="Kamiya K."/>
            <person name="Karasawa W."/>
            <person name="Kurita K."/>
            <person name="Katagiri S."/>
            <person name="Kikuta A."/>
            <person name="Kobayashi H."/>
            <person name="Kobayashi N."/>
            <person name="Machita K."/>
            <person name="Maehara T."/>
            <person name="Masukawa M."/>
            <person name="Mizubayashi T."/>
            <person name="Mukai Y."/>
            <person name="Nagasaki H."/>
            <person name="Nagata Y."/>
            <person name="Naito S."/>
            <person name="Nakashima M."/>
            <person name="Nakama Y."/>
            <person name="Nakamichi Y."/>
            <person name="Nakamura M."/>
            <person name="Meguro A."/>
            <person name="Negishi M."/>
            <person name="Ohta I."/>
            <person name="Ohta T."/>
            <person name="Okamoto M."/>
            <person name="Ono N."/>
            <person name="Saji S."/>
            <person name="Sakaguchi M."/>
            <person name="Sakai K."/>
            <person name="Shibata M."/>
            <person name="Shimokawa T."/>
            <person name="Song J."/>
            <person name="Takazaki Y."/>
            <person name="Terasawa K."/>
            <person name="Tsugane M."/>
            <person name="Tsuji K."/>
            <person name="Ueda S."/>
            <person name="Waki K."/>
            <person name="Yamagata H."/>
            <person name="Yamamoto M."/>
            <person name="Yamamoto S."/>
            <person name="Yamane H."/>
            <person name="Yoshiki S."/>
            <person name="Yoshihara R."/>
            <person name="Yukawa K."/>
            <person name="Zhong H."/>
            <person name="Yano M."/>
            <person name="Yuan Q."/>
            <person name="Ouyang S."/>
            <person name="Liu J."/>
            <person name="Jones K.M."/>
            <person name="Gansberger K."/>
            <person name="Moffat K."/>
            <person name="Hill J."/>
            <person name="Bera J."/>
            <person name="Fadrosh D."/>
            <person name="Jin S."/>
            <person name="Johri S."/>
            <person name="Kim M."/>
            <person name="Overton L."/>
            <person name="Reardon M."/>
            <person name="Tsitrin T."/>
            <person name="Vuong H."/>
            <person name="Weaver B."/>
            <person name="Ciecko A."/>
            <person name="Tallon L."/>
            <person name="Jackson J."/>
            <person name="Pai G."/>
            <person name="Aken S.V."/>
            <person name="Utterback T."/>
            <person name="Reidmuller S."/>
            <person name="Feldblyum T."/>
            <person name="Hsiao J."/>
            <person name="Zismann V."/>
            <person name="Iobst S."/>
            <person name="de Vazeille A.R."/>
            <person name="Buell C.R."/>
            <person name="Ying K."/>
            <person name="Li Y."/>
            <person name="Lu T."/>
            <person name="Huang Y."/>
            <person name="Zhao Q."/>
            <person name="Feng Q."/>
            <person name="Zhang L."/>
            <person name="Zhu J."/>
            <person name="Weng Q."/>
            <person name="Mu J."/>
            <person name="Lu Y."/>
            <person name="Fan D."/>
            <person name="Liu Y."/>
            <person name="Guan J."/>
            <person name="Zhang Y."/>
            <person name="Yu S."/>
            <person name="Liu X."/>
            <person name="Zhang Y."/>
            <person name="Hong G."/>
            <person name="Han B."/>
            <person name="Choisne N."/>
            <person name="Demange N."/>
            <person name="Orjeda G."/>
            <person name="Samain S."/>
            <person name="Cattolico L."/>
            <person name="Pelletier E."/>
            <person name="Couloux A."/>
            <person name="Segurens B."/>
            <person name="Wincker P."/>
            <person name="D'Hont A."/>
            <person name="Scarpelli C."/>
            <person name="Weissenbach J."/>
            <person name="Salanoubat M."/>
            <person name="Quetier F."/>
            <person name="Yu Y."/>
            <person name="Kim H.R."/>
            <person name="Rambo T."/>
            <person name="Currie J."/>
            <person name="Collura K."/>
            <person name="Luo M."/>
            <person name="Yang T."/>
            <person name="Ammiraju J.S.S."/>
            <person name="Engler F."/>
            <person name="Soderlund C."/>
            <person name="Wing R.A."/>
            <person name="Palmer L.E."/>
            <person name="de la Bastide M."/>
            <person name="Spiegel L."/>
            <person name="Nascimento L."/>
            <person name="Zutavern T."/>
            <person name="O'Shaughnessy A."/>
            <person name="Dike S."/>
            <person name="Dedhia N."/>
            <person name="Preston R."/>
            <person name="Balija V."/>
            <person name="McCombie W.R."/>
            <person name="Chow T."/>
            <person name="Chen H."/>
            <person name="Chung M."/>
            <person name="Chen C."/>
            <person name="Shaw J."/>
            <person name="Wu H."/>
            <person name="Hsiao K."/>
            <person name="Chao Y."/>
            <person name="Chu M."/>
            <person name="Cheng C."/>
            <person name="Hour A."/>
            <person name="Lee P."/>
            <person name="Lin S."/>
            <person name="Lin Y."/>
            <person name="Liou J."/>
            <person name="Liu S."/>
            <person name="Hsing Y."/>
            <person name="Raghuvanshi S."/>
            <person name="Mohanty A."/>
            <person name="Bharti A.K."/>
            <person name="Gaur A."/>
            <person name="Gupta V."/>
            <person name="Kumar D."/>
            <person name="Ravi V."/>
            <person name="Vij S."/>
            <person name="Kapur A."/>
            <person name="Khurana P."/>
            <person name="Khurana P."/>
            <person name="Khurana J.P."/>
            <person name="Tyagi A.K."/>
            <person name="Gaikwad K."/>
            <person name="Singh A."/>
            <person name="Dalal V."/>
            <person name="Srivastava S."/>
            <person name="Dixit A."/>
            <person name="Pal A.K."/>
            <person name="Ghazi I.A."/>
            <person name="Yadav M."/>
            <person name="Pandit A."/>
            <person name="Bhargava A."/>
            <person name="Sureshbabu K."/>
            <person name="Batra K."/>
            <person name="Sharma T.R."/>
            <person name="Mohapatra T."/>
            <person name="Singh N.K."/>
            <person name="Messing J."/>
            <person name="Nelson A.B."/>
            <person name="Fuks G."/>
            <person name="Kavchok S."/>
            <person name="Keizer G."/>
            <person name="Linton E."/>
            <person name="Llaca V."/>
            <person name="Song R."/>
            <person name="Tanyolac B."/>
            <person name="Young S."/>
            <person name="Ho-Il K."/>
            <person name="Hahn J.H."/>
            <person name="Sangsakoo G."/>
            <person name="Vanavichit A."/>
            <person name="de Mattos Luiz.A.T."/>
            <person name="Zimmer P.D."/>
            <person name="Malone G."/>
            <person name="Dellagostin O."/>
            <person name="de Oliveira A.C."/>
            <person name="Bevan M."/>
            <person name="Bancroft I."/>
            <person name="Minx P."/>
            <person name="Cordum H."/>
            <person name="Wilson R."/>
            <person name="Cheng Z."/>
            <person name="Jin W."/>
            <person name="Jiang J."/>
            <person name="Leong S.A."/>
            <person name="Iwama H."/>
            <person name="Gojobori T."/>
            <person name="Itoh T."/>
            <person name="Niimura Y."/>
            <person name="Fujii Y."/>
            <person name="Habara T."/>
            <person name="Sakai H."/>
            <person name="Sato Y."/>
            <person name="Wilson G."/>
            <person name="Kumar K."/>
            <person name="McCouch S."/>
            <person name="Juretic N."/>
            <person name="Hoen D."/>
            <person name="Wright S."/>
            <person name="Bruskiewich R."/>
            <person name="Bureau T."/>
            <person name="Miyao A."/>
            <person name="Hirochika H."/>
            <person name="Nishikawa T."/>
            <person name="Kadowaki K."/>
            <person name="Sugiura M."/>
            <person name="Burr B."/>
            <person name="Sasaki T."/>
        </authorList>
    </citation>
    <scope>NUCLEOTIDE SEQUENCE [LARGE SCALE GENOMIC DNA]</scope>
    <source>
        <strain evidence="7">cv. Nipponbare</strain>
    </source>
</reference>
<feature type="region of interest" description="Disordered" evidence="3">
    <location>
        <begin position="2064"/>
        <end position="2107"/>
    </location>
</feature>
<dbReference type="PROSITE" id="PS50994">
    <property type="entry name" value="INTEGRASE"/>
    <property type="match status" value="1"/>
</dbReference>
<evidence type="ECO:0000259" key="5">
    <source>
        <dbReference type="PROSITE" id="PS50994"/>
    </source>
</evidence>
<dbReference type="SUPFAM" id="SSF57756">
    <property type="entry name" value="Retrovirus zinc finger-like domains"/>
    <property type="match status" value="1"/>
</dbReference>
<dbReference type="InterPro" id="IPR013103">
    <property type="entry name" value="RVT_2"/>
</dbReference>
<dbReference type="Pfam" id="PF13952">
    <property type="entry name" value="DUF4216"/>
    <property type="match status" value="1"/>
</dbReference>
<dbReference type="GO" id="GO:0008270">
    <property type="term" value="F:zinc ion binding"/>
    <property type="evidence" value="ECO:0007669"/>
    <property type="project" value="UniProtKB-KW"/>
</dbReference>
<dbReference type="Proteomes" id="UP000000763">
    <property type="component" value="Chromosome 5"/>
</dbReference>
<keyword evidence="1" id="KW-0645">Protease</keyword>
<sequence length="2772" mass="314146">MAGFADALRPDKFTGVHFKRWQIKITLWLIAMKCFWVSTGKPMGVLNADQQKEFDEATTLFVGCILSVLGDRLVEVYMHITDAKELWDALNTKFGATDASNDLYIMEQFHDYKMADNRSVVEHAHEIQTMAKELELLKFRYCTQTQETGIRSVEGLIASLDVEEKAREKDVASKGDGGQSTANVVHKAQNKSKGKYKAQQTTNFKKKNNNNNSNQDERTCFVCGQPGHLARKCPQRKGMKAPAGQTSKSANVTIGNTGDGSGYVNQSTNWWVNTGANVARGSTVLMGNGSHASVHGVGTVDLKFTSGKIVQLKNVQHVPSIDRNLVSGSRLTRDGFKLVFESNKVVVSKHGYFICQGHEYRGLFRFSLSDFCNKSVNHIFGSVDDEANAEVENQLHRKIKRLRSNRGGEFFSNEFDLFCEEHGIIHERTPPYSPESNGIAERKNRTLIDLVNAMLDTAGLPKAWWGEALLTSNHVLNRVPNRNKDKTPYEIWIGRKPSLSYLRTWGCLAKVNVPITKKCKLGPKTVDCVFLGYAHHSIAYRFLIVNLSSITPPEQTEHTHEHVTEEDDSEAPRRSKRQRTAKSFGDDFTVYLVDDTPKSISEAYASPDADYWKEAVRSEMDSIIANGTWEWVFKKKLWPDGTIEKYKARLVAKGYTQKEGEDLFDTYSPVARLTTIHVLLSLAASHGLLVYQMDVKIAFLNGELDEEIYMDQPDWFVVEGQEGKVCKLLKSLYGLKQAPKQWHEKFDKTLTFAGFAVNETNKCVYYRHGGGEGVILCLYVDDILIFGTNLEVINEVKSLLSQNFDMKDLGVANVILNIKLIRGENGITLLQSHYVEKILNRFGYIDSKPSPTPYDPNLLLRKNKRITRNQLEYSQIIGSLIYLASATRPDISFAGYSDSNWISDVDEIKATSGYVFTLGGGAVSWRSCKQTILTRSTMEAELTALDTATVEAEWLRDLLMDLPIVEKPVPAILMNCDNQTENSDLFSFGNIPKNPMDRQWMYADRRSKEFIDGVHYFLRVAEANRQRGFICCPCNKCKNQKEYSASRTIYFHLFESGFMPSYNCWTSHGEQGVEMEEDEVEDDNIPDFAQYDGFEENQTGEEEIAADGNDIADDLGQMLQDAREDCESEKEAHKLDKMLEDHRTSLYPGCEQGHKKLDTTLEFLQWKAKNGVSAKAFGDLLKLVKNILPGGNKLPETTYEAKIVCPLGLEVHKIHACPNDCILYRGEEYENLEACPVCKALRYKIRRDDPGEVDGQLTKKRIPAKVMWYFPIIPRLRRLFRNKGNARMLRWHAEERQQDGMLRHPADGSQWRNIDRKFKEFGKDARNIRFGPKQPGNDIDVYLRPLVEDLKQLWKKEGVPVWDEDKQEEFNLRALLFVTINDWPTLSNLSGQSNKGYKACTHCMDETKSTYFKHCRKVVYMGHHRFLAANHPVQEKGKHFKHKADHRMKPKHHSGKTVFAMIKDLKVVFGKGPGSQPIESEDSHAAMWKKNSIFWELPYREFLDVRHAIDVMHLTKNLCVNLLGFLGVYGKSKDTLEARNDLKHMEQRGDLHPEPKEKGSHYLSPASYTLSKAEKESIFEYLESIKVPSGYSTNIKRIISMKEKKFTNLKSHDCHVLMTQLLPVVIRGILPENVRATITKLCAFMNAISQKVIDPDRLEALQNEVVQCLVSFELIFLPSFFNIMTHLLCHLVKEIRILRPVYLHNMFPFERYMGVLKKYVRNRARPEASIAKGYGTEEVIEFCAEFIEDLRPIGVPESRHEGRLRGKGTLGRKSNNDAPYIEEHLALVRARNIGKSDAWITWHHIDTFPTWLRQHLMGNESINQQLAFLARGPSGSIATFQGYEINGYTFYTRAQDMKSTNQNSAVRVDAMGHDATTATYYGAIEDIWELDYGPLKVPLFWCQRVRLTGGGIMIDDSGMTTVDLNKVGYSDEPFVLANDVTQVFFVKDMSSKGKKGRGPNEPKRQVVLPGKRKIVGAEDKTDEDYDQLDRQPPFTVTIDPSILLSNEDTPYSRSDHKEGTIMADRDEEQILYDTIAEGSSQYWNEEEGNEDPNQYLNEKGNVERDAEGNQQGHVERDVEGNQEEEASGSQPSVGQKRARGQRGAAKKLEGRHIIMEVEEDGRPSAPAVAAKNYVRHSGWVVRDNVPVSTVYWRRTRTRGDHESFVLDSEKEMLWTIMLETFTLPAGTEDKVKRWTLKKMAEQFQSFKGELYKKYILKGQTPNFDTFPKLRDHWDEFVAYKTGEQGQAMMERNKENAAKKKYHHYLGSGGYSVTMPKWEEMEAILIERGIEPATANWPERSKFWYYAHGGTLNPADGSLVFGDQIREAARRLTDAVEASSQGTFRSDRYRDELTLALSRMRSKRDTEAKIADLEFRVSSYELSMQEEVTRKVDERIAAHRSHDPQPTIPPAMMSPSGNRSSCALTGQVGLQSMDAIQTQDESTCPVDDITQQTPSELHIPYKNLSIKVASGMAIPTDPSGTYHCRPIPAGYSKVEVELVEGAYEDLELDYPGGDGSSTDSSSGSCTDSSSGSYTYSSASSSSGTFKVKGPPPAPPPAHTRATKKAKVDAAKNKDPGYDCTQEELDAYVASEVKRQFKPRSPEKKIPIDPSVRNFFRGMSASVKEAIKLSDYERTLKKASSGKSKPVPQLGERPNQEIEPLVTGKEMMIEQFITDTGLTTDQLLGVAPIEKTEVKYMYELGKPLVKPELLQSLPTQMYKFHQLYMEMSATGREMIGARIRDTDFLQGDDILWINFRGINELYQLDALDISIMSC</sequence>
<feature type="region of interest" description="Disordered" evidence="3">
    <location>
        <begin position="2506"/>
        <end position="2577"/>
    </location>
</feature>
<dbReference type="GO" id="GO:0015074">
    <property type="term" value="P:DNA integration"/>
    <property type="evidence" value="ECO:0007669"/>
    <property type="project" value="InterPro"/>
</dbReference>
<evidence type="ECO:0000259" key="4">
    <source>
        <dbReference type="PROSITE" id="PS50158"/>
    </source>
</evidence>
<dbReference type="GO" id="GO:0003676">
    <property type="term" value="F:nucleic acid binding"/>
    <property type="evidence" value="ECO:0007669"/>
    <property type="project" value="InterPro"/>
</dbReference>
<feature type="domain" description="Integrase catalytic" evidence="5">
    <location>
        <begin position="400"/>
        <end position="496"/>
    </location>
</feature>
<dbReference type="Pfam" id="PF07727">
    <property type="entry name" value="RVT_2"/>
    <property type="match status" value="1"/>
</dbReference>
<dbReference type="Pfam" id="PF25597">
    <property type="entry name" value="SH3_retrovirus"/>
    <property type="match status" value="1"/>
</dbReference>
<dbReference type="PANTHER" id="PTHR48258:SF9">
    <property type="entry name" value="OS01G0348150 PROTEIN"/>
    <property type="match status" value="1"/>
</dbReference>
<organism evidence="6 7">
    <name type="scientific">Oryza sativa subsp. japonica</name>
    <name type="common">Rice</name>
    <dbReference type="NCBI Taxonomy" id="39947"/>
    <lineage>
        <taxon>Eukaryota</taxon>
        <taxon>Viridiplantae</taxon>
        <taxon>Streptophyta</taxon>
        <taxon>Embryophyta</taxon>
        <taxon>Tracheophyta</taxon>
        <taxon>Spermatophyta</taxon>
        <taxon>Magnoliopsida</taxon>
        <taxon>Liliopsida</taxon>
        <taxon>Poales</taxon>
        <taxon>Poaceae</taxon>
        <taxon>BOP clade</taxon>
        <taxon>Oryzoideae</taxon>
        <taxon>Oryzeae</taxon>
        <taxon>Oryzinae</taxon>
        <taxon>Oryza</taxon>
        <taxon>Oryza sativa</taxon>
    </lineage>
</organism>
<dbReference type="GO" id="GO:0004190">
    <property type="term" value="F:aspartic-type endopeptidase activity"/>
    <property type="evidence" value="ECO:0007669"/>
    <property type="project" value="UniProtKB-KW"/>
</dbReference>
<dbReference type="InterPro" id="IPR029480">
    <property type="entry name" value="Transpos_assoc"/>
</dbReference>
<dbReference type="InterPro" id="IPR058352">
    <property type="entry name" value="DUF8039"/>
</dbReference>
<evidence type="ECO:0000313" key="6">
    <source>
        <dbReference type="EMBL" id="AAT85203.1"/>
    </source>
</evidence>
<feature type="compositionally biased region" description="Basic and acidic residues" evidence="3">
    <location>
        <begin position="2064"/>
        <end position="2079"/>
    </location>
</feature>
<proteinExistence type="predicted"/>
<dbReference type="Pfam" id="PF22936">
    <property type="entry name" value="Pol_BBD"/>
    <property type="match status" value="1"/>
</dbReference>
<dbReference type="InterPro" id="IPR001878">
    <property type="entry name" value="Znf_CCHC"/>
</dbReference>
<dbReference type="Pfam" id="PF13960">
    <property type="entry name" value="DUF4218"/>
    <property type="match status" value="1"/>
</dbReference>
<protein>
    <submittedName>
        <fullName evidence="6">Polyprotein</fullName>
    </submittedName>
</protein>